<organism evidence="2 3">
    <name type="scientific">Plastoroseomonas arctica</name>
    <dbReference type="NCBI Taxonomy" id="1509237"/>
    <lineage>
        <taxon>Bacteria</taxon>
        <taxon>Pseudomonadati</taxon>
        <taxon>Pseudomonadota</taxon>
        <taxon>Alphaproteobacteria</taxon>
        <taxon>Acetobacterales</taxon>
        <taxon>Acetobacteraceae</taxon>
        <taxon>Plastoroseomonas</taxon>
    </lineage>
</organism>
<sequence>TGGSGEPGGGPGSARRTAQGFALAAAAFSGTAAQESPLAAPGLNSLATNLDGSSQFGAPPSADQQVGAQEPQTPVVGMEERRSLSTGRVRRINPEFSGARTAANPTGRRADAGTLAGGGPGGDIPAARFRNLTQTALPQGAGASFYDAVANVFVVNLQLLGTGGGDSNVPLQPNPQNTVRFSVSDTVAPSVSRDVRNFVVRDTTNGELLRDANGQPRRFRFEASNVLADVANGQLLRDALGNPLVFDFADNGTRTSDSLRAVPVTAAHRAGSVLEVPTRPPGVRTAAPQGEVFALAGGNGLAATRGSPLPSASDPVVNTNATGGPNPGIVQTRVEPTSTSTPEFETRITTVAPGVQLVFIIDKVTEGSEAITRERGILPGERFIVAGGQPIATPADGRLPGAGPAGLTPGTVVRYAISDGLNPLGPDGQPNINRPGGWRADAGSTIAAQFLTPDAAFGRPRAFSTYNAFRPEESFVPEATRGDTHLLVVAGEGNRHPAMRLDLQVAPDGRSSAGITVGGLLVLPDGGGLALSAATVGSARLGPGGSLAVRGTTGSLATAGDAYSGHLLPNTDPSIVAAGGGAIGHFLVGETDPRLGRPNAPAVRPGSVTPVGGGGTTPYGFTRLATGVGPVDGPGRTEDGRTLQGFAAGIAEVPLGNGQLGYHAVTGDDPTAVAVTRGAGASEFVASIRTAPAAVGELASDPLAAPAGTGAATPRTLRFGGNGPTGAPTSAFASDATFAAVIPGQAAMASVDADTRAGIAGGGVMPPSNAHLAWGLFLGDLVPQADGASTREYVGMGFWVAGRLVEPSVLSTLTGTASYTGGMIGTAVGPGRVATVVGNFQQSWDFARRAGGFSAQFDGAAYTAGLAMPGGSAVFAGSGTTGDRTLAVRGGFFNAGPIANGTPGAVGGVFGIRSTGPYGANGVFVGTPRP</sequence>
<name>A0AAF1K5U6_9PROT</name>
<evidence type="ECO:0000313" key="3">
    <source>
        <dbReference type="Proteomes" id="UP001196068"/>
    </source>
</evidence>
<proteinExistence type="predicted"/>
<dbReference type="Proteomes" id="UP001196068">
    <property type="component" value="Unassembled WGS sequence"/>
</dbReference>
<feature type="compositionally biased region" description="Polar residues" evidence="1">
    <location>
        <begin position="45"/>
        <end position="72"/>
    </location>
</feature>
<protein>
    <submittedName>
        <fullName evidence="2">Uncharacterized protein</fullName>
    </submittedName>
</protein>
<reference evidence="2" key="1">
    <citation type="submission" date="2020-01" db="EMBL/GenBank/DDBJ databases">
        <authorList>
            <person name="Rat A."/>
        </authorList>
    </citation>
    <scope>NUCLEOTIDE SEQUENCE</scope>
    <source>
        <strain evidence="2">LMG 28251</strain>
    </source>
</reference>
<feature type="non-terminal residue" evidence="2">
    <location>
        <position position="1"/>
    </location>
</feature>
<evidence type="ECO:0000256" key="1">
    <source>
        <dbReference type="SAM" id="MobiDB-lite"/>
    </source>
</evidence>
<dbReference type="AlphaFoldDB" id="A0AAF1K5U6"/>
<evidence type="ECO:0000313" key="2">
    <source>
        <dbReference type="EMBL" id="MBR0656945.1"/>
    </source>
</evidence>
<reference evidence="2" key="2">
    <citation type="journal article" date="2021" name="Syst. Appl. Microbiol.">
        <title>Roseomonas hellenica sp. nov., isolated from roots of wild-growing Alkanna tinctoria.</title>
        <authorList>
            <person name="Rat A."/>
            <person name="Naranjo H.D."/>
            <person name="Lebbe L."/>
            <person name="Cnockaert M."/>
            <person name="Krigas N."/>
            <person name="Grigoriadou K."/>
            <person name="Maloupa E."/>
            <person name="Willems A."/>
        </authorList>
    </citation>
    <scope>NUCLEOTIDE SEQUENCE</scope>
    <source>
        <strain evidence="2">LMG 28251</strain>
    </source>
</reference>
<dbReference type="EMBL" id="JAAEDH010000024">
    <property type="protein sequence ID" value="MBR0656945.1"/>
    <property type="molecule type" value="Genomic_DNA"/>
</dbReference>
<accession>A0AAF1K5U6</accession>
<keyword evidence="3" id="KW-1185">Reference proteome</keyword>
<dbReference type="RefSeq" id="WP_211875813.1">
    <property type="nucleotide sequence ID" value="NZ_JAAEDH010000024.1"/>
</dbReference>
<comment type="caution">
    <text evidence="2">The sequence shown here is derived from an EMBL/GenBank/DDBJ whole genome shotgun (WGS) entry which is preliminary data.</text>
</comment>
<gene>
    <name evidence="2" type="ORF">GXW79_17835</name>
</gene>
<feature type="region of interest" description="Disordered" evidence="1">
    <location>
        <begin position="42"/>
        <end position="122"/>
    </location>
</feature>